<dbReference type="STRING" id="38301.NX84_04360"/>
<dbReference type="RefSeq" id="WP_039674139.1">
    <property type="nucleotide sequence ID" value="NZ_CP065689.1"/>
</dbReference>
<dbReference type="GO" id="GO:0043731">
    <property type="term" value="F:6-hydroxynicotinate 3-monooxygenase activity"/>
    <property type="evidence" value="ECO:0007669"/>
    <property type="project" value="UniProtKB-EC"/>
</dbReference>
<reference evidence="5 6" key="1">
    <citation type="submission" date="2018-06" db="EMBL/GenBank/DDBJ databases">
        <authorList>
            <consortium name="Pathogen Informatics"/>
            <person name="Doyle S."/>
        </authorList>
    </citation>
    <scope>NUCLEOTIDE SEQUENCE [LARGE SCALE GENOMIC DNA]</scope>
    <source>
        <strain evidence="5 6">NCTC10288</strain>
    </source>
</reference>
<dbReference type="Proteomes" id="UP000249264">
    <property type="component" value="Chromosome 1"/>
</dbReference>
<dbReference type="InterPro" id="IPR036188">
    <property type="entry name" value="FAD/NAD-bd_sf"/>
</dbReference>
<dbReference type="AlphaFoldDB" id="A0A2X4RF87"/>
<keyword evidence="2 4" id="KW-0503">Monooxygenase</keyword>
<evidence type="ECO:0000313" key="6">
    <source>
        <dbReference type="Proteomes" id="UP000249264"/>
    </source>
</evidence>
<evidence type="ECO:0000259" key="3">
    <source>
        <dbReference type="Pfam" id="PF01494"/>
    </source>
</evidence>
<keyword evidence="1 5" id="KW-0560">Oxidoreductase</keyword>
<dbReference type="SUPFAM" id="SSF51905">
    <property type="entry name" value="FAD/NAD(P)-binding domain"/>
    <property type="match status" value="1"/>
</dbReference>
<evidence type="ECO:0000313" key="5">
    <source>
        <dbReference type="EMBL" id="SQI00579.1"/>
    </source>
</evidence>
<accession>A0A2X4RF87</accession>
<dbReference type="PRINTS" id="PR00420">
    <property type="entry name" value="RNGMNOXGNASE"/>
</dbReference>
<protein>
    <submittedName>
        <fullName evidence="4">FAD-dependent monooxygenase</fullName>
    </submittedName>
    <submittedName>
        <fullName evidence="5">Salicylate hydroxylase</fullName>
        <ecNumber evidence="5">1.14.13.114</ecNumber>
    </submittedName>
</protein>
<dbReference type="Gene3D" id="3.50.50.60">
    <property type="entry name" value="FAD/NAD(P)-binding domain"/>
    <property type="match status" value="1"/>
</dbReference>
<evidence type="ECO:0000313" key="7">
    <source>
        <dbReference type="Proteomes" id="UP000594905"/>
    </source>
</evidence>
<reference evidence="4 7" key="2">
    <citation type="submission" date="2020-12" db="EMBL/GenBank/DDBJ databases">
        <title>FDA dAtabase for Regulatory Grade micrObial Sequences (FDA-ARGOS): Supporting development and validation of Infectious Disease Dx tests.</title>
        <authorList>
            <person name="Sproer C."/>
            <person name="Gronow S."/>
            <person name="Severitt S."/>
            <person name="Schroder I."/>
            <person name="Tallon L."/>
            <person name="Sadzewicz L."/>
            <person name="Zhao X."/>
            <person name="Boylan J."/>
            <person name="Ott S."/>
            <person name="Bowen H."/>
            <person name="Vavikolanu K."/>
            <person name="Mehta A."/>
            <person name="Aluvathingal J."/>
            <person name="Nadendla S."/>
            <person name="Lowell S."/>
            <person name="Myers T."/>
            <person name="Yan Y."/>
            <person name="Sichtig H."/>
        </authorList>
    </citation>
    <scope>NUCLEOTIDE SEQUENCE [LARGE SCALE GENOMIC DNA]</scope>
    <source>
        <strain evidence="4 7">FDAARGOS_894</strain>
    </source>
</reference>
<proteinExistence type="predicted"/>
<sequence length="370" mass="39313">MRIGIIGAGISGLALGAALHRHGIDVQIYERHPRVRSGGAGITLAPNGLAALDALGIGAGFRELQENQVPLQGGLRRPQGNWLTNIPAEITKASLALDRSELHALLLEDIPGARIHTSADSVHVDAGSGVVSFADGSQEQFDVVIGADGIRSSVRRSCFNDPGISYAGYNAWRAISEAPALNVGFETWGVGARFGAVPLHNGRVYWFAVLSGPEAQPSETGLSQLRDTFGQWHEPIPALLHSTPEESIQYLPIQELASPLPSYHTGKVVLVGDAAHAMTPNLGQGACQGLEDAAVLAALLQNGNVDFGAYDEHRLRRSQNIARRSGLVGRTVHTGGARIAAARNWVLQRMPDAATNRQVQAVSSWEMPAL</sequence>
<dbReference type="EC" id="1.14.13.114" evidence="5"/>
<gene>
    <name evidence="4" type="ORF">I6G51_05020</name>
    <name evidence="5" type="ORF">NCTC10288_01897</name>
</gene>
<dbReference type="KEGG" id="cmin:NCTC10288_01897"/>
<dbReference type="PANTHER" id="PTHR13789:SF309">
    <property type="entry name" value="PUTATIVE (AFU_ORTHOLOGUE AFUA_6G14510)-RELATED"/>
    <property type="match status" value="1"/>
</dbReference>
<dbReference type="GO" id="GO:0071949">
    <property type="term" value="F:FAD binding"/>
    <property type="evidence" value="ECO:0007669"/>
    <property type="project" value="InterPro"/>
</dbReference>
<dbReference type="OrthoDB" id="4568714at2"/>
<evidence type="ECO:0000256" key="2">
    <source>
        <dbReference type="ARBA" id="ARBA00023033"/>
    </source>
</evidence>
<dbReference type="Pfam" id="PF01494">
    <property type="entry name" value="FAD_binding_3"/>
    <property type="match status" value="1"/>
</dbReference>
<dbReference type="EMBL" id="LS483460">
    <property type="protein sequence ID" value="SQI00579.1"/>
    <property type="molecule type" value="Genomic_DNA"/>
</dbReference>
<name>A0A2X4RF87_9CORY</name>
<feature type="domain" description="FAD-binding" evidence="3">
    <location>
        <begin position="3"/>
        <end position="300"/>
    </location>
</feature>
<dbReference type="Proteomes" id="UP000594905">
    <property type="component" value="Chromosome"/>
</dbReference>
<organism evidence="5 6">
    <name type="scientific">Corynebacterium minutissimum</name>
    <dbReference type="NCBI Taxonomy" id="38301"/>
    <lineage>
        <taxon>Bacteria</taxon>
        <taxon>Bacillati</taxon>
        <taxon>Actinomycetota</taxon>
        <taxon>Actinomycetes</taxon>
        <taxon>Mycobacteriales</taxon>
        <taxon>Corynebacteriaceae</taxon>
        <taxon>Corynebacterium</taxon>
    </lineage>
</organism>
<dbReference type="PANTHER" id="PTHR13789">
    <property type="entry name" value="MONOOXYGENASE"/>
    <property type="match status" value="1"/>
</dbReference>
<dbReference type="InterPro" id="IPR050493">
    <property type="entry name" value="FAD-dep_Monooxygenase_BioMet"/>
</dbReference>
<dbReference type="InterPro" id="IPR002938">
    <property type="entry name" value="FAD-bd"/>
</dbReference>
<dbReference type="EMBL" id="CP065689">
    <property type="protein sequence ID" value="QPS60558.1"/>
    <property type="molecule type" value="Genomic_DNA"/>
</dbReference>
<dbReference type="GeneID" id="70783779"/>
<evidence type="ECO:0000313" key="4">
    <source>
        <dbReference type="EMBL" id="QPS60558.1"/>
    </source>
</evidence>
<keyword evidence="7" id="KW-1185">Reference proteome</keyword>
<evidence type="ECO:0000256" key="1">
    <source>
        <dbReference type="ARBA" id="ARBA00023002"/>
    </source>
</evidence>